<proteinExistence type="inferred from homology"/>
<evidence type="ECO:0000256" key="5">
    <source>
        <dbReference type="ARBA" id="ARBA00023125"/>
    </source>
</evidence>
<dbReference type="Gene3D" id="1.10.10.10">
    <property type="entry name" value="Winged helix-like DNA-binding domain superfamily/Winged helix DNA-binding domain"/>
    <property type="match status" value="1"/>
</dbReference>
<keyword evidence="3" id="KW-0805">Transcription regulation</keyword>
<dbReference type="InterPro" id="IPR036388">
    <property type="entry name" value="WH-like_DNA-bd_sf"/>
</dbReference>
<dbReference type="SUPFAM" id="SSF46894">
    <property type="entry name" value="C-terminal effector domain of the bipartite response regulators"/>
    <property type="match status" value="1"/>
</dbReference>
<comment type="caution">
    <text evidence="9">The sequence shown here is derived from an EMBL/GenBank/DDBJ whole genome shotgun (WGS) entry which is preliminary data.</text>
</comment>
<evidence type="ECO:0000256" key="1">
    <source>
        <dbReference type="ARBA" id="ARBA00007788"/>
    </source>
</evidence>
<dbReference type="PANTHER" id="PTHR30385:SF1">
    <property type="entry name" value="RNA POLYMERASE SIGMA-H FACTOR"/>
    <property type="match status" value="1"/>
</dbReference>
<comment type="function">
    <text evidence="7">Sigma factors are initiation factors that promote the attachment of RNA polymerase to specific initiation sites and are then released. Sigma-S contributes to the protection against external stress, thus playing a role in cellular fitness and survival.</text>
</comment>
<evidence type="ECO:0000259" key="8">
    <source>
        <dbReference type="PROSITE" id="PS00715"/>
    </source>
</evidence>
<evidence type="ECO:0000313" key="10">
    <source>
        <dbReference type="Proteomes" id="UP000824249"/>
    </source>
</evidence>
<dbReference type="PROSITE" id="PS00715">
    <property type="entry name" value="SIGMA70_1"/>
    <property type="match status" value="1"/>
</dbReference>
<protein>
    <recommendedName>
        <fullName evidence="2">RNA polymerase sigma factor SigS</fullName>
    </recommendedName>
</protein>
<dbReference type="InterPro" id="IPR016032">
    <property type="entry name" value="Sig_transdc_resp-reg_C-effctor"/>
</dbReference>
<evidence type="ECO:0000256" key="3">
    <source>
        <dbReference type="ARBA" id="ARBA00023015"/>
    </source>
</evidence>
<organism evidence="9 10">
    <name type="scientific">Candidatus Borkfalkia faecigallinarum</name>
    <dbReference type="NCBI Taxonomy" id="2838509"/>
    <lineage>
        <taxon>Bacteria</taxon>
        <taxon>Bacillati</taxon>
        <taxon>Bacillota</taxon>
        <taxon>Clostridia</taxon>
        <taxon>Christensenellales</taxon>
        <taxon>Christensenellaceae</taxon>
        <taxon>Candidatus Borkfalkia</taxon>
    </lineage>
</organism>
<name>A0A9D1VUW4_9FIRM</name>
<evidence type="ECO:0000256" key="6">
    <source>
        <dbReference type="ARBA" id="ARBA00023163"/>
    </source>
</evidence>
<evidence type="ECO:0000256" key="4">
    <source>
        <dbReference type="ARBA" id="ARBA00023082"/>
    </source>
</evidence>
<accession>A0A9D1VUW4</accession>
<dbReference type="GO" id="GO:0016987">
    <property type="term" value="F:sigma factor activity"/>
    <property type="evidence" value="ECO:0007669"/>
    <property type="project" value="UniProtKB-KW"/>
</dbReference>
<keyword evidence="6" id="KW-0804">Transcription</keyword>
<dbReference type="InterPro" id="IPR013325">
    <property type="entry name" value="RNA_pol_sigma_r2"/>
</dbReference>
<dbReference type="SUPFAM" id="SSF88946">
    <property type="entry name" value="Sigma2 domain of RNA polymerase sigma factors"/>
    <property type="match status" value="1"/>
</dbReference>
<dbReference type="InterPro" id="IPR013249">
    <property type="entry name" value="RNA_pol_sigma70_r4_t2"/>
</dbReference>
<feature type="domain" description="RNA polymerase sigma-70" evidence="8">
    <location>
        <begin position="49"/>
        <end position="62"/>
    </location>
</feature>
<dbReference type="InterPro" id="IPR000943">
    <property type="entry name" value="RNA_pol_sigma70"/>
</dbReference>
<dbReference type="InterPro" id="IPR016371">
    <property type="entry name" value="RNA_pol_sigma-H_factor"/>
</dbReference>
<reference evidence="9" key="2">
    <citation type="submission" date="2021-04" db="EMBL/GenBank/DDBJ databases">
        <authorList>
            <person name="Gilroy R."/>
        </authorList>
    </citation>
    <scope>NUCLEOTIDE SEQUENCE</scope>
    <source>
        <strain evidence="9">26628</strain>
    </source>
</reference>
<dbReference type="Pfam" id="PF04542">
    <property type="entry name" value="Sigma70_r2"/>
    <property type="match status" value="1"/>
</dbReference>
<dbReference type="EMBL" id="DXFD01000094">
    <property type="protein sequence ID" value="HIX47311.1"/>
    <property type="molecule type" value="Genomic_DNA"/>
</dbReference>
<dbReference type="InterPro" id="IPR014284">
    <property type="entry name" value="RNA_pol_sigma-70_dom"/>
</dbReference>
<dbReference type="NCBIfam" id="TIGR02937">
    <property type="entry name" value="sigma70-ECF"/>
    <property type="match status" value="1"/>
</dbReference>
<dbReference type="PIRSF" id="PIRSF002939">
    <property type="entry name" value="RNA_polymerase_sigma-H_factor"/>
    <property type="match status" value="1"/>
</dbReference>
<dbReference type="GO" id="GO:0006352">
    <property type="term" value="P:DNA-templated transcription initiation"/>
    <property type="evidence" value="ECO:0007669"/>
    <property type="project" value="InterPro"/>
</dbReference>
<evidence type="ECO:0000256" key="2">
    <source>
        <dbReference type="ARBA" id="ARBA00021245"/>
    </source>
</evidence>
<evidence type="ECO:0000256" key="7">
    <source>
        <dbReference type="ARBA" id="ARBA00024701"/>
    </source>
</evidence>
<dbReference type="Gene3D" id="1.10.1740.10">
    <property type="match status" value="1"/>
</dbReference>
<gene>
    <name evidence="9" type="ORF">H9737_06460</name>
</gene>
<reference evidence="9" key="1">
    <citation type="journal article" date="2021" name="PeerJ">
        <title>Extensive microbial diversity within the chicken gut microbiome revealed by metagenomics and culture.</title>
        <authorList>
            <person name="Gilroy R."/>
            <person name="Ravi A."/>
            <person name="Getino M."/>
            <person name="Pursley I."/>
            <person name="Horton D.L."/>
            <person name="Alikhan N.F."/>
            <person name="Baker D."/>
            <person name="Gharbi K."/>
            <person name="Hall N."/>
            <person name="Watson M."/>
            <person name="Adriaenssens E.M."/>
            <person name="Foster-Nyarko E."/>
            <person name="Jarju S."/>
            <person name="Secka A."/>
            <person name="Antonio M."/>
            <person name="Oren A."/>
            <person name="Chaudhuri R.R."/>
            <person name="La Ragione R."/>
            <person name="Hildebrand F."/>
            <person name="Pallen M.J."/>
        </authorList>
    </citation>
    <scope>NUCLEOTIDE SEQUENCE</scope>
    <source>
        <strain evidence="9">26628</strain>
    </source>
</reference>
<dbReference type="PANTHER" id="PTHR30385">
    <property type="entry name" value="SIGMA FACTOR F FLAGELLAR"/>
    <property type="match status" value="1"/>
</dbReference>
<keyword evidence="5" id="KW-0238">DNA-binding</keyword>
<sequence>MSAPGEDERLALAAQGGDASAAEALLEKYKNMVRGIARRFFLAGGDAEDLVQEGMIGLYAAVTDFREGAGSFSAFARVCVQRRILSAVRRAARKKHAPLNTSVPFPAAEQEPSADPEALLISGEEWGEFLRSLESALSPAEHRALLLYMEGMSVAEIAAREGRSAKSCENAVQRAKKKAAALLSEKRRR</sequence>
<dbReference type="Pfam" id="PF08281">
    <property type="entry name" value="Sigma70_r4_2"/>
    <property type="match status" value="1"/>
</dbReference>
<dbReference type="Proteomes" id="UP000824249">
    <property type="component" value="Unassembled WGS sequence"/>
</dbReference>
<dbReference type="InterPro" id="IPR007627">
    <property type="entry name" value="RNA_pol_sigma70_r2"/>
</dbReference>
<keyword evidence="4" id="KW-0731">Sigma factor</keyword>
<dbReference type="GO" id="GO:0003677">
    <property type="term" value="F:DNA binding"/>
    <property type="evidence" value="ECO:0007669"/>
    <property type="project" value="UniProtKB-KW"/>
</dbReference>
<dbReference type="AlphaFoldDB" id="A0A9D1VUW4"/>
<evidence type="ECO:0000313" key="9">
    <source>
        <dbReference type="EMBL" id="HIX47311.1"/>
    </source>
</evidence>
<comment type="similarity">
    <text evidence="1">Belongs to the sigma-70 factor family.</text>
</comment>